<dbReference type="Proteomes" id="UP000625682">
    <property type="component" value="Unassembled WGS sequence"/>
</dbReference>
<comment type="caution">
    <text evidence="1">The sequence shown here is derived from an EMBL/GenBank/DDBJ whole genome shotgun (WGS) entry which is preliminary data.</text>
</comment>
<reference evidence="1" key="2">
    <citation type="submission" date="2020-09" db="EMBL/GenBank/DDBJ databases">
        <authorList>
            <person name="Sun Q."/>
            <person name="Zhou Y."/>
        </authorList>
    </citation>
    <scope>NUCLEOTIDE SEQUENCE</scope>
    <source>
        <strain evidence="1">CGMCC 4.7272</strain>
    </source>
</reference>
<organism evidence="1 2">
    <name type="scientific">Streptomyces lacrimifluminis</name>
    <dbReference type="NCBI Taxonomy" id="1500077"/>
    <lineage>
        <taxon>Bacteria</taxon>
        <taxon>Bacillati</taxon>
        <taxon>Actinomycetota</taxon>
        <taxon>Actinomycetes</taxon>
        <taxon>Kitasatosporales</taxon>
        <taxon>Streptomycetaceae</taxon>
        <taxon>Streptomyces</taxon>
    </lineage>
</organism>
<dbReference type="RefSeq" id="WP_189151514.1">
    <property type="nucleotide sequence ID" value="NZ_BAABER010000039.1"/>
</dbReference>
<reference evidence="1" key="1">
    <citation type="journal article" date="2014" name="Int. J. Syst. Evol. Microbiol.">
        <title>Complete genome sequence of Corynebacterium casei LMG S-19264T (=DSM 44701T), isolated from a smear-ripened cheese.</title>
        <authorList>
            <consortium name="US DOE Joint Genome Institute (JGI-PGF)"/>
            <person name="Walter F."/>
            <person name="Albersmeier A."/>
            <person name="Kalinowski J."/>
            <person name="Ruckert C."/>
        </authorList>
    </citation>
    <scope>NUCLEOTIDE SEQUENCE</scope>
    <source>
        <strain evidence="1">CGMCC 4.7272</strain>
    </source>
</reference>
<protein>
    <submittedName>
        <fullName evidence="1">Uncharacterized protein</fullName>
    </submittedName>
</protein>
<dbReference type="EMBL" id="BMMU01000036">
    <property type="protein sequence ID" value="GGJ63422.1"/>
    <property type="molecule type" value="Genomic_DNA"/>
</dbReference>
<gene>
    <name evidence="1" type="ORF">GCM10012282_70800</name>
</gene>
<evidence type="ECO:0000313" key="1">
    <source>
        <dbReference type="EMBL" id="GGJ63422.1"/>
    </source>
</evidence>
<proteinExistence type="predicted"/>
<dbReference type="AlphaFoldDB" id="A0A917UKN6"/>
<sequence length="148" mass="15934">MALFGHKRQASRLAPELDDVALGRVLNGIAAARGPGPQDLAIAQVEWLLRATGDDWDRRCHRVGVLAQAAPALARGWRERRLRDPDALLLATWSELATDPRGALALCRVAADARPADPTPWVGALAALRLLGRPSSELSPAWQGITRA</sequence>
<keyword evidence="2" id="KW-1185">Reference proteome</keyword>
<name>A0A917UKN6_9ACTN</name>
<accession>A0A917UKN6</accession>
<evidence type="ECO:0000313" key="2">
    <source>
        <dbReference type="Proteomes" id="UP000625682"/>
    </source>
</evidence>